<proteinExistence type="predicted"/>
<name>A0A8S5R371_9VIRU</name>
<evidence type="ECO:0000313" key="1">
    <source>
        <dbReference type="EMBL" id="DAE25537.1"/>
    </source>
</evidence>
<protein>
    <submittedName>
        <fullName evidence="1">Uncharacterized protein</fullName>
    </submittedName>
</protein>
<sequence length="85" mass="8804">MTYGKLSDRCLKVFVVLLIAGVLGGFCLPHFVEAVAGGYNTRAVGMSLGAEGLAAPVLSADFKPQGGELALAKLIEAGYFDTLVN</sequence>
<accession>A0A8S5R371</accession>
<reference evidence="1" key="1">
    <citation type="journal article" date="2021" name="Proc. Natl. Acad. Sci. U.S.A.">
        <title>A Catalog of Tens of Thousands of Viruses from Human Metagenomes Reveals Hidden Associations with Chronic Diseases.</title>
        <authorList>
            <person name="Tisza M.J."/>
            <person name="Buck C.B."/>
        </authorList>
    </citation>
    <scope>NUCLEOTIDE SEQUENCE</scope>
    <source>
        <strain evidence="1">Ctbyf5</strain>
    </source>
</reference>
<dbReference type="EMBL" id="BK057809">
    <property type="protein sequence ID" value="DAE25537.1"/>
    <property type="molecule type" value="Genomic_DNA"/>
</dbReference>
<organism evidence="1">
    <name type="scientific">Microviridae sp. ctbyf5</name>
    <dbReference type="NCBI Taxonomy" id="2825004"/>
    <lineage>
        <taxon>Viruses</taxon>
        <taxon>Monodnaviria</taxon>
        <taxon>Sangervirae</taxon>
        <taxon>Phixviricota</taxon>
        <taxon>Malgrandaviricetes</taxon>
        <taxon>Petitvirales</taxon>
        <taxon>Microviridae</taxon>
    </lineage>
</organism>